<dbReference type="EMBL" id="PKGY01000007">
    <property type="protein sequence ID" value="PKZ20699.1"/>
    <property type="molecule type" value="Genomic_DNA"/>
</dbReference>
<dbReference type="AlphaFoldDB" id="A0A109RF30"/>
<sequence>MNYQNPYRKKVKNSHLLLVSCQVCKADLAIYYKVGRGNLIKLQVHRIHSANFPLQPLAKALNCPECGQQVASLADYKGKPCYFLFRSLTTSRRISSHDLA</sequence>
<dbReference type="Proteomes" id="UP000234239">
    <property type="component" value="Unassembled WGS sequence"/>
</dbReference>
<name>A0A109RF30_9LACT</name>
<dbReference type="RefSeq" id="WP_067974915.1">
    <property type="nucleotide sequence ID" value="NZ_CAJHKM010000001.1"/>
</dbReference>
<proteinExistence type="predicted"/>
<reference evidence="1 3" key="1">
    <citation type="journal article" date="2016" name="Genome Announc.">
        <title>Complete Genome Sequences of Aerococcus christensenii CCUG 28831T, Aerococcus sanguinicola CCUG 43001T, Aerococcus urinae CCUG 36881T, Aerococcus urinaeequi CCUG 28094T, Aerococcus urinaehominis CCUG 42038 BT, and Aerococcus viridans CCUG 4311T.</title>
        <authorList>
            <person name="Carkaci D."/>
            <person name="Dargis R."/>
            <person name="Nielsen X.C."/>
            <person name="Skovgaard O."/>
            <person name="Fuursted K."/>
            <person name="Christensen J.J."/>
        </authorList>
    </citation>
    <scope>NUCLEOTIDE SEQUENCE [LARGE SCALE GENOMIC DNA]</scope>
    <source>
        <strain evidence="1 3">CCUG43001</strain>
    </source>
</reference>
<evidence type="ECO:0000313" key="3">
    <source>
        <dbReference type="Proteomes" id="UP000069912"/>
    </source>
</evidence>
<dbReference type="GeneID" id="92903653"/>
<protein>
    <submittedName>
        <fullName evidence="1">Uncharacterized protein</fullName>
    </submittedName>
</protein>
<organism evidence="1 3">
    <name type="scientific">Aerococcus sanguinicola</name>
    <dbReference type="NCBI Taxonomy" id="119206"/>
    <lineage>
        <taxon>Bacteria</taxon>
        <taxon>Bacillati</taxon>
        <taxon>Bacillota</taxon>
        <taxon>Bacilli</taxon>
        <taxon>Lactobacillales</taxon>
        <taxon>Aerococcaceae</taxon>
        <taxon>Aerococcus</taxon>
    </lineage>
</organism>
<evidence type="ECO:0000313" key="2">
    <source>
        <dbReference type="EMBL" id="PKZ20699.1"/>
    </source>
</evidence>
<dbReference type="OrthoDB" id="2134946at2"/>
<gene>
    <name evidence="1" type="ORF">AWM72_06180</name>
    <name evidence="2" type="ORF">CYJ28_09440</name>
</gene>
<dbReference type="Proteomes" id="UP000069912">
    <property type="component" value="Chromosome"/>
</dbReference>
<evidence type="ECO:0000313" key="4">
    <source>
        <dbReference type="Proteomes" id="UP000234239"/>
    </source>
</evidence>
<reference evidence="2 4" key="3">
    <citation type="submission" date="2017-12" db="EMBL/GenBank/DDBJ databases">
        <title>Phylogenetic diversity of female urinary microbiome.</title>
        <authorList>
            <person name="Thomas-White K."/>
            <person name="Wolfe A.J."/>
        </authorList>
    </citation>
    <scope>NUCLEOTIDE SEQUENCE [LARGE SCALE GENOMIC DNA]</scope>
    <source>
        <strain evidence="2 4">UMB0139</strain>
    </source>
</reference>
<keyword evidence="3" id="KW-1185">Reference proteome</keyword>
<dbReference type="EMBL" id="CP014160">
    <property type="protein sequence ID" value="AMB94375.1"/>
    <property type="molecule type" value="Genomic_DNA"/>
</dbReference>
<dbReference type="KEGG" id="asan:AWM72_06180"/>
<evidence type="ECO:0000313" key="1">
    <source>
        <dbReference type="EMBL" id="AMB94375.1"/>
    </source>
</evidence>
<reference evidence="3" key="2">
    <citation type="submission" date="2016-01" db="EMBL/GenBank/DDBJ databases">
        <title>Six Aerococcus type strain genome sequencing and assembly using PacBio and Illumina Hiseq.</title>
        <authorList>
            <person name="Carkaci D."/>
            <person name="Dargis R."/>
            <person name="Nielsen X.C."/>
            <person name="Skovgaard O."/>
            <person name="Fuursted K."/>
            <person name="Christensen J.J."/>
        </authorList>
    </citation>
    <scope>NUCLEOTIDE SEQUENCE [LARGE SCALE GENOMIC DNA]</scope>
    <source>
        <strain evidence="3">CCUG43001</strain>
    </source>
</reference>
<accession>A0A109RF30</accession>